<name>A0ABY9DVL5_VITVI</name>
<dbReference type="Proteomes" id="UP001227230">
    <property type="component" value="Chromosome 18"/>
</dbReference>
<dbReference type="SUPFAM" id="SSF50630">
    <property type="entry name" value="Acid proteases"/>
    <property type="match status" value="1"/>
</dbReference>
<dbReference type="EMBL" id="CP126665">
    <property type="protein sequence ID" value="WKA11206.1"/>
    <property type="molecule type" value="Genomic_DNA"/>
</dbReference>
<keyword evidence="3" id="KW-1185">Reference proteome</keyword>
<sequence length="171" mass="19085">MVCEDVTDQQTGEIDQGDVTGEVQEPKLEPEITLHALTGWTGLRTMHMTATMGSHDVMVLIDSGSTHNFISARLANTLHLPVVPMKLFIVRVANDGRLKCQGRFDKVSVNLQGTKFELTFFSLPLSGLDLVLGIQWLEMLGSVVCNWKQLTMDFIWNNQAQRLQGLDELSI</sequence>
<dbReference type="InterPro" id="IPR021109">
    <property type="entry name" value="Peptidase_aspartic_dom_sf"/>
</dbReference>
<dbReference type="Gene3D" id="2.40.70.10">
    <property type="entry name" value="Acid Proteases"/>
    <property type="match status" value="1"/>
</dbReference>
<proteinExistence type="predicted"/>
<accession>A0ABY9DVL5</accession>
<evidence type="ECO:0000313" key="3">
    <source>
        <dbReference type="Proteomes" id="UP001227230"/>
    </source>
</evidence>
<reference evidence="1 3" key="1">
    <citation type="journal article" date="2023" name="Hortic Res">
        <title>The complete reference genome for grapevine (Vitis vinifera L.) genetics and breeding.</title>
        <authorList>
            <person name="Shi X."/>
            <person name="Cao S."/>
            <person name="Wang X."/>
            <person name="Huang S."/>
            <person name="Wang Y."/>
            <person name="Liu Z."/>
            <person name="Liu W."/>
            <person name="Leng X."/>
            <person name="Peng Y."/>
            <person name="Wang N."/>
            <person name="Wang Y."/>
            <person name="Ma Z."/>
            <person name="Xu X."/>
            <person name="Zhang F."/>
            <person name="Xue H."/>
            <person name="Zhong H."/>
            <person name="Wang Y."/>
            <person name="Zhang K."/>
            <person name="Velt A."/>
            <person name="Avia K."/>
            <person name="Holtgrawe D."/>
            <person name="Grimplet J."/>
            <person name="Matus J.T."/>
            <person name="Ware D."/>
            <person name="Wu X."/>
            <person name="Wang H."/>
            <person name="Liu C."/>
            <person name="Fang Y."/>
            <person name="Rustenholz C."/>
            <person name="Cheng Z."/>
            <person name="Xiao H."/>
            <person name="Zhou Y."/>
        </authorList>
    </citation>
    <scope>NUCLEOTIDE SEQUENCE [LARGE SCALE GENOMIC DNA]</scope>
    <source>
        <strain evidence="3">cv. Pinot noir / PN40024</strain>
        <tissue evidence="1">Leaf</tissue>
    </source>
</reference>
<gene>
    <name evidence="1" type="ORF">VitviT2T_028721</name>
    <name evidence="2" type="ORF">VitviT2T_028731</name>
</gene>
<dbReference type="EMBL" id="CP126665">
    <property type="protein sequence ID" value="WKA11196.1"/>
    <property type="molecule type" value="Genomic_DNA"/>
</dbReference>
<evidence type="ECO:0000313" key="1">
    <source>
        <dbReference type="EMBL" id="WKA11196.1"/>
    </source>
</evidence>
<organism evidence="1 3">
    <name type="scientific">Vitis vinifera</name>
    <name type="common">Grape</name>
    <dbReference type="NCBI Taxonomy" id="29760"/>
    <lineage>
        <taxon>Eukaryota</taxon>
        <taxon>Viridiplantae</taxon>
        <taxon>Streptophyta</taxon>
        <taxon>Embryophyta</taxon>
        <taxon>Tracheophyta</taxon>
        <taxon>Spermatophyta</taxon>
        <taxon>Magnoliopsida</taxon>
        <taxon>eudicotyledons</taxon>
        <taxon>Gunneridae</taxon>
        <taxon>Pentapetalae</taxon>
        <taxon>rosids</taxon>
        <taxon>Vitales</taxon>
        <taxon>Vitaceae</taxon>
        <taxon>Viteae</taxon>
        <taxon>Vitis</taxon>
    </lineage>
</organism>
<dbReference type="Pfam" id="PF08284">
    <property type="entry name" value="RVP_2"/>
    <property type="match status" value="1"/>
</dbReference>
<evidence type="ECO:0000313" key="2">
    <source>
        <dbReference type="EMBL" id="WKA11206.1"/>
    </source>
</evidence>
<evidence type="ECO:0008006" key="4">
    <source>
        <dbReference type="Google" id="ProtNLM"/>
    </source>
</evidence>
<dbReference type="CDD" id="cd00303">
    <property type="entry name" value="retropepsin_like"/>
    <property type="match status" value="1"/>
</dbReference>
<protein>
    <recommendedName>
        <fullName evidence="4">RVP_2 domain-containing protein</fullName>
    </recommendedName>
</protein>